<dbReference type="GO" id="GO:0006082">
    <property type="term" value="P:organic acid metabolic process"/>
    <property type="evidence" value="ECO:0007669"/>
    <property type="project" value="TreeGrafter"/>
</dbReference>
<dbReference type="Pfam" id="PF00067">
    <property type="entry name" value="p450"/>
    <property type="match status" value="1"/>
</dbReference>
<evidence type="ECO:0000256" key="1">
    <source>
        <dbReference type="ARBA" id="ARBA00010617"/>
    </source>
</evidence>
<dbReference type="Proteomes" id="UP000821837">
    <property type="component" value="Unassembled WGS sequence"/>
</dbReference>
<dbReference type="SUPFAM" id="SSF48264">
    <property type="entry name" value="Cytochrome P450"/>
    <property type="match status" value="1"/>
</dbReference>
<protein>
    <recommendedName>
        <fullName evidence="7">Cytochrome P450</fullName>
    </recommendedName>
</protein>
<dbReference type="InterPro" id="IPR001128">
    <property type="entry name" value="Cyt_P450"/>
</dbReference>
<dbReference type="AlphaFoldDB" id="A0A9D4T4B9"/>
<organism evidence="5 6">
    <name type="scientific">Rhipicephalus sanguineus</name>
    <name type="common">Brown dog tick</name>
    <name type="synonym">Ixodes sanguineus</name>
    <dbReference type="NCBI Taxonomy" id="34632"/>
    <lineage>
        <taxon>Eukaryota</taxon>
        <taxon>Metazoa</taxon>
        <taxon>Ecdysozoa</taxon>
        <taxon>Arthropoda</taxon>
        <taxon>Chelicerata</taxon>
        <taxon>Arachnida</taxon>
        <taxon>Acari</taxon>
        <taxon>Parasitiformes</taxon>
        <taxon>Ixodida</taxon>
        <taxon>Ixodoidea</taxon>
        <taxon>Ixodidae</taxon>
        <taxon>Rhipicephalinae</taxon>
        <taxon>Rhipicephalus</taxon>
        <taxon>Rhipicephalus</taxon>
    </lineage>
</organism>
<dbReference type="InterPro" id="IPR050182">
    <property type="entry name" value="Cytochrome_P450_fam2"/>
</dbReference>
<dbReference type="Gene3D" id="1.10.630.10">
    <property type="entry name" value="Cytochrome P450"/>
    <property type="match status" value="1"/>
</dbReference>
<dbReference type="EMBL" id="JABSTV010001248">
    <property type="protein sequence ID" value="KAH7969373.1"/>
    <property type="molecule type" value="Genomic_DNA"/>
</dbReference>
<evidence type="ECO:0000313" key="5">
    <source>
        <dbReference type="EMBL" id="KAH7969373.1"/>
    </source>
</evidence>
<dbReference type="GO" id="GO:0005506">
    <property type="term" value="F:iron ion binding"/>
    <property type="evidence" value="ECO:0007669"/>
    <property type="project" value="InterPro"/>
</dbReference>
<keyword evidence="4" id="KW-0503">Monooxygenase</keyword>
<dbReference type="PANTHER" id="PTHR24300">
    <property type="entry name" value="CYTOCHROME P450 508A4-RELATED"/>
    <property type="match status" value="1"/>
</dbReference>
<accession>A0A9D4T4B9</accession>
<evidence type="ECO:0000256" key="4">
    <source>
        <dbReference type="ARBA" id="ARBA00023033"/>
    </source>
</evidence>
<name>A0A9D4T4B9_RHISA</name>
<dbReference type="VEuPathDB" id="VectorBase:RSAN_051295"/>
<keyword evidence="3" id="KW-0408">Iron</keyword>
<evidence type="ECO:0000256" key="3">
    <source>
        <dbReference type="ARBA" id="ARBA00023004"/>
    </source>
</evidence>
<sequence length="274" mass="30903">MVVAKALAASAANNVLSLVMGKRYDLDDPLSSFVEGLLTKFLRHAAIFSHYDFFPLVRFFATYIPNTRMHAMNQVFSGVSKLVRDELKEREGNMEAYSDKDFIGGYFKKLQNNNVSSSYYNMRHLEGNSLNFLAAATNTVRTSVLWNLCIAASDPDGHQARAQREIDAALGQDSAPTWDDRHRLPYTMATVLETLRWRTIAPLGINRSTGRDTVICGYDIPAGTIVLPNLWAVHNDETHWHQPYLYDPTRFLNSDGTAMEQRPQAFLAFSFGIL</sequence>
<evidence type="ECO:0000256" key="2">
    <source>
        <dbReference type="ARBA" id="ARBA00022723"/>
    </source>
</evidence>
<dbReference type="PRINTS" id="PR00463">
    <property type="entry name" value="EP450I"/>
</dbReference>
<gene>
    <name evidence="5" type="ORF">HPB52_017492</name>
</gene>
<keyword evidence="6" id="KW-1185">Reference proteome</keyword>
<comment type="similarity">
    <text evidence="1">Belongs to the cytochrome P450 family.</text>
</comment>
<evidence type="ECO:0000313" key="6">
    <source>
        <dbReference type="Proteomes" id="UP000821837"/>
    </source>
</evidence>
<dbReference type="InterPro" id="IPR002401">
    <property type="entry name" value="Cyt_P450_E_grp-I"/>
</dbReference>
<keyword evidence="2" id="KW-0479">Metal-binding</keyword>
<keyword evidence="4" id="KW-0560">Oxidoreductase</keyword>
<reference evidence="5" key="1">
    <citation type="journal article" date="2020" name="Cell">
        <title>Large-Scale Comparative Analyses of Tick Genomes Elucidate Their Genetic Diversity and Vector Capacities.</title>
        <authorList>
            <consortium name="Tick Genome and Microbiome Consortium (TIGMIC)"/>
            <person name="Jia N."/>
            <person name="Wang J."/>
            <person name="Shi W."/>
            <person name="Du L."/>
            <person name="Sun Y."/>
            <person name="Zhan W."/>
            <person name="Jiang J.F."/>
            <person name="Wang Q."/>
            <person name="Zhang B."/>
            <person name="Ji P."/>
            <person name="Bell-Sakyi L."/>
            <person name="Cui X.M."/>
            <person name="Yuan T.T."/>
            <person name="Jiang B.G."/>
            <person name="Yang W.F."/>
            <person name="Lam T.T."/>
            <person name="Chang Q.C."/>
            <person name="Ding S.J."/>
            <person name="Wang X.J."/>
            <person name="Zhu J.G."/>
            <person name="Ruan X.D."/>
            <person name="Zhao L."/>
            <person name="Wei J.T."/>
            <person name="Ye R.Z."/>
            <person name="Que T.C."/>
            <person name="Du C.H."/>
            <person name="Zhou Y.H."/>
            <person name="Cheng J.X."/>
            <person name="Dai P.F."/>
            <person name="Guo W.B."/>
            <person name="Han X.H."/>
            <person name="Huang E.J."/>
            <person name="Li L.F."/>
            <person name="Wei W."/>
            <person name="Gao Y.C."/>
            <person name="Liu J.Z."/>
            <person name="Shao H.Z."/>
            <person name="Wang X."/>
            <person name="Wang C.C."/>
            <person name="Yang T.C."/>
            <person name="Huo Q.B."/>
            <person name="Li W."/>
            <person name="Chen H.Y."/>
            <person name="Chen S.E."/>
            <person name="Zhou L.G."/>
            <person name="Ni X.B."/>
            <person name="Tian J.H."/>
            <person name="Sheng Y."/>
            <person name="Liu T."/>
            <person name="Pan Y.S."/>
            <person name="Xia L.Y."/>
            <person name="Li J."/>
            <person name="Zhao F."/>
            <person name="Cao W.C."/>
        </authorList>
    </citation>
    <scope>NUCLEOTIDE SEQUENCE</scope>
    <source>
        <strain evidence="5">Rsan-2018</strain>
    </source>
</reference>
<dbReference type="GO" id="GO:0005737">
    <property type="term" value="C:cytoplasm"/>
    <property type="evidence" value="ECO:0007669"/>
    <property type="project" value="TreeGrafter"/>
</dbReference>
<dbReference type="GO" id="GO:0006805">
    <property type="term" value="P:xenobiotic metabolic process"/>
    <property type="evidence" value="ECO:0007669"/>
    <property type="project" value="TreeGrafter"/>
</dbReference>
<dbReference type="GO" id="GO:0016712">
    <property type="term" value="F:oxidoreductase activity, acting on paired donors, with incorporation or reduction of molecular oxygen, reduced flavin or flavoprotein as one donor, and incorporation of one atom of oxygen"/>
    <property type="evidence" value="ECO:0007669"/>
    <property type="project" value="TreeGrafter"/>
</dbReference>
<dbReference type="InterPro" id="IPR036396">
    <property type="entry name" value="Cyt_P450_sf"/>
</dbReference>
<reference evidence="5" key="2">
    <citation type="submission" date="2021-09" db="EMBL/GenBank/DDBJ databases">
        <authorList>
            <person name="Jia N."/>
            <person name="Wang J."/>
            <person name="Shi W."/>
            <person name="Du L."/>
            <person name="Sun Y."/>
            <person name="Zhan W."/>
            <person name="Jiang J."/>
            <person name="Wang Q."/>
            <person name="Zhang B."/>
            <person name="Ji P."/>
            <person name="Sakyi L.B."/>
            <person name="Cui X."/>
            <person name="Yuan T."/>
            <person name="Jiang B."/>
            <person name="Yang W."/>
            <person name="Lam T.T.-Y."/>
            <person name="Chang Q."/>
            <person name="Ding S."/>
            <person name="Wang X."/>
            <person name="Zhu J."/>
            <person name="Ruan X."/>
            <person name="Zhao L."/>
            <person name="Wei J."/>
            <person name="Que T."/>
            <person name="Du C."/>
            <person name="Cheng J."/>
            <person name="Dai P."/>
            <person name="Han X."/>
            <person name="Huang E."/>
            <person name="Gao Y."/>
            <person name="Liu J."/>
            <person name="Shao H."/>
            <person name="Ye R."/>
            <person name="Li L."/>
            <person name="Wei W."/>
            <person name="Wang X."/>
            <person name="Wang C."/>
            <person name="Huo Q."/>
            <person name="Li W."/>
            <person name="Guo W."/>
            <person name="Chen H."/>
            <person name="Chen S."/>
            <person name="Zhou L."/>
            <person name="Zhou L."/>
            <person name="Ni X."/>
            <person name="Tian J."/>
            <person name="Zhou Y."/>
            <person name="Sheng Y."/>
            <person name="Liu T."/>
            <person name="Pan Y."/>
            <person name="Xia L."/>
            <person name="Li J."/>
            <person name="Zhao F."/>
            <person name="Cao W."/>
        </authorList>
    </citation>
    <scope>NUCLEOTIDE SEQUENCE</scope>
    <source>
        <strain evidence="5">Rsan-2018</strain>
        <tissue evidence="5">Larvae</tissue>
    </source>
</reference>
<evidence type="ECO:0008006" key="7">
    <source>
        <dbReference type="Google" id="ProtNLM"/>
    </source>
</evidence>
<dbReference type="PANTHER" id="PTHR24300:SF375">
    <property type="entry name" value="CYTOCHROME P450 FAMILY"/>
    <property type="match status" value="1"/>
</dbReference>
<comment type="caution">
    <text evidence="5">The sequence shown here is derived from an EMBL/GenBank/DDBJ whole genome shotgun (WGS) entry which is preliminary data.</text>
</comment>
<proteinExistence type="inferred from homology"/>
<dbReference type="GO" id="GO:0020037">
    <property type="term" value="F:heme binding"/>
    <property type="evidence" value="ECO:0007669"/>
    <property type="project" value="InterPro"/>
</dbReference>